<protein>
    <recommendedName>
        <fullName evidence="1">PPM-type phosphatase domain-containing protein</fullName>
    </recommendedName>
</protein>
<sequence length="201" mass="22530">MGNTQTFNNVKLGVFQLAKNDSSLNGDAYFCTESNDYFICAVADGLGSGLYAYEASKVVMDYIRKNHHEQLPYLMENCNRLVVNKRGVVLSILKVDYINKEVLYSNTGNITCSFYSPDGLLTRTIPKRGFLSGRKTSYPIQRLPYKPGLRFIMYTDGVVLKSSWQRAIAKESCVGEVISIVKKLVPQHEDDLTFLVGDVSS</sequence>
<dbReference type="InterPro" id="IPR036457">
    <property type="entry name" value="PPM-type-like_dom_sf"/>
</dbReference>
<gene>
    <name evidence="2" type="ORF">DS745_09000</name>
</gene>
<evidence type="ECO:0000259" key="1">
    <source>
        <dbReference type="SMART" id="SM00331"/>
    </source>
</evidence>
<dbReference type="SUPFAM" id="SSF81606">
    <property type="entry name" value="PP2C-like"/>
    <property type="match status" value="1"/>
</dbReference>
<proteinExistence type="predicted"/>
<dbReference type="EMBL" id="QOUX01000030">
    <property type="protein sequence ID" value="RXJ01958.1"/>
    <property type="molecule type" value="Genomic_DNA"/>
</dbReference>
<feature type="domain" description="PPM-type phosphatase" evidence="1">
    <location>
        <begin position="9"/>
        <end position="199"/>
    </location>
</feature>
<dbReference type="PANTHER" id="PTHR35801:SF1">
    <property type="entry name" value="PHOSPHOSERINE PHOSPHATASE RSBX"/>
    <property type="match status" value="1"/>
</dbReference>
<reference evidence="2 3" key="1">
    <citation type="journal article" date="2019" name="Int. J. Syst. Evol. Microbiol.">
        <title>Anaerobacillus alkaliphilus sp. nov., a novel alkaliphilic and moderately halophilic bacterium.</title>
        <authorList>
            <person name="Borsodi A.K."/>
            <person name="Aszalos J.M."/>
            <person name="Bihari P."/>
            <person name="Nagy I."/>
            <person name="Schumann P."/>
            <person name="Sproer C."/>
            <person name="Kovacs A.L."/>
            <person name="Boka K."/>
            <person name="Dobosy P."/>
            <person name="Ovari M."/>
            <person name="Szili-Kovacs T."/>
            <person name="Toth E."/>
        </authorList>
    </citation>
    <scope>NUCLEOTIDE SEQUENCE [LARGE SCALE GENOMIC DNA]</scope>
    <source>
        <strain evidence="2 3">B16-10</strain>
    </source>
</reference>
<dbReference type="Gene3D" id="3.60.40.10">
    <property type="entry name" value="PPM-type phosphatase domain"/>
    <property type="match status" value="1"/>
</dbReference>
<accession>A0A4V1LGK0</accession>
<dbReference type="Pfam" id="PF07228">
    <property type="entry name" value="SpoIIE"/>
    <property type="match status" value="1"/>
</dbReference>
<evidence type="ECO:0000313" key="2">
    <source>
        <dbReference type="EMBL" id="RXJ01958.1"/>
    </source>
</evidence>
<name>A0A4V1LGK0_9BACI</name>
<dbReference type="Proteomes" id="UP000290649">
    <property type="component" value="Unassembled WGS sequence"/>
</dbReference>
<dbReference type="AlphaFoldDB" id="A0A4V1LGK0"/>
<dbReference type="PANTHER" id="PTHR35801">
    <property type="entry name" value="PHOSPHOSERINE PHOSPHATASE RSBX"/>
    <property type="match status" value="1"/>
</dbReference>
<organism evidence="2 3">
    <name type="scientific">Anaerobacillus alkaliphilus</name>
    <dbReference type="NCBI Taxonomy" id="1548597"/>
    <lineage>
        <taxon>Bacteria</taxon>
        <taxon>Bacillati</taxon>
        <taxon>Bacillota</taxon>
        <taxon>Bacilli</taxon>
        <taxon>Bacillales</taxon>
        <taxon>Bacillaceae</taxon>
        <taxon>Anaerobacillus</taxon>
    </lineage>
</organism>
<dbReference type="InterPro" id="IPR001932">
    <property type="entry name" value="PPM-type_phosphatase-like_dom"/>
</dbReference>
<comment type="caution">
    <text evidence="2">The sequence shown here is derived from an EMBL/GenBank/DDBJ whole genome shotgun (WGS) entry which is preliminary data.</text>
</comment>
<dbReference type="RefSeq" id="WP_129077915.1">
    <property type="nucleotide sequence ID" value="NZ_QOUX01000030.1"/>
</dbReference>
<keyword evidence="3" id="KW-1185">Reference proteome</keyword>
<dbReference type="SMART" id="SM00331">
    <property type="entry name" value="PP2C_SIG"/>
    <property type="match status" value="1"/>
</dbReference>
<dbReference type="InterPro" id="IPR039248">
    <property type="entry name" value="Ptase_RsbX"/>
</dbReference>
<evidence type="ECO:0000313" key="3">
    <source>
        <dbReference type="Proteomes" id="UP000290649"/>
    </source>
</evidence>
<dbReference type="OrthoDB" id="1090916at2"/>